<keyword evidence="4" id="KW-0961">Cell wall biogenesis/degradation</keyword>
<evidence type="ECO:0000256" key="3">
    <source>
        <dbReference type="ARBA" id="ARBA00023295"/>
    </source>
</evidence>
<dbReference type="InterPro" id="IPR050386">
    <property type="entry name" value="Glycosyl_hydrolase_5"/>
</dbReference>
<dbReference type="FunFam" id="3.20.20.80:FF:000130">
    <property type="entry name" value="Endoglucanase C"/>
    <property type="match status" value="1"/>
</dbReference>
<gene>
    <name evidence="7" type="ORF">PENDEC_c015G02826</name>
</gene>
<dbReference type="GO" id="GO:0009251">
    <property type="term" value="P:glucan catabolic process"/>
    <property type="evidence" value="ECO:0007669"/>
    <property type="project" value="TreeGrafter"/>
</dbReference>
<dbReference type="PANTHER" id="PTHR31297">
    <property type="entry name" value="GLUCAN ENDO-1,6-BETA-GLUCOSIDASE B"/>
    <property type="match status" value="1"/>
</dbReference>
<comment type="caution">
    <text evidence="7">The sequence shown here is derived from an EMBL/GenBank/DDBJ whole genome shotgun (WGS) entry which is preliminary data.</text>
</comment>
<evidence type="ECO:0000313" key="7">
    <source>
        <dbReference type="EMBL" id="OQD73505.1"/>
    </source>
</evidence>
<comment type="similarity">
    <text evidence="1 5">Belongs to the glycosyl hydrolase 5 (cellulase A) family.</text>
</comment>
<dbReference type="GO" id="GO:0009986">
    <property type="term" value="C:cell surface"/>
    <property type="evidence" value="ECO:0007669"/>
    <property type="project" value="TreeGrafter"/>
</dbReference>
<dbReference type="InterPro" id="IPR001547">
    <property type="entry name" value="Glyco_hydro_5"/>
</dbReference>
<feature type="domain" description="Glycoside hydrolase family 5" evidence="6">
    <location>
        <begin position="68"/>
        <end position="302"/>
    </location>
</feature>
<dbReference type="InterPro" id="IPR017853">
    <property type="entry name" value="GH"/>
</dbReference>
<proteinExistence type="inferred from homology"/>
<dbReference type="STRING" id="69771.A0A1V6P983"/>
<reference evidence="8" key="1">
    <citation type="journal article" date="2017" name="Nat. Microbiol.">
        <title>Global analysis of biosynthetic gene clusters reveals vast potential of secondary metabolite production in Penicillium species.</title>
        <authorList>
            <person name="Nielsen J.C."/>
            <person name="Grijseels S."/>
            <person name="Prigent S."/>
            <person name="Ji B."/>
            <person name="Dainat J."/>
            <person name="Nielsen K.F."/>
            <person name="Frisvad J.C."/>
            <person name="Workman M."/>
            <person name="Nielsen J."/>
        </authorList>
    </citation>
    <scope>NUCLEOTIDE SEQUENCE [LARGE SCALE GENOMIC DNA]</scope>
    <source>
        <strain evidence="8">IBT 11843</strain>
    </source>
</reference>
<dbReference type="Proteomes" id="UP000191522">
    <property type="component" value="Unassembled WGS sequence"/>
</dbReference>
<dbReference type="AlphaFoldDB" id="A0A1V6P983"/>
<dbReference type="OrthoDB" id="1887033at2759"/>
<protein>
    <recommendedName>
        <fullName evidence="6">Glycoside hydrolase family 5 domain-containing protein</fullName>
    </recommendedName>
</protein>
<organism evidence="7 8">
    <name type="scientific">Penicillium decumbens</name>
    <dbReference type="NCBI Taxonomy" id="69771"/>
    <lineage>
        <taxon>Eukaryota</taxon>
        <taxon>Fungi</taxon>
        <taxon>Dikarya</taxon>
        <taxon>Ascomycota</taxon>
        <taxon>Pezizomycotina</taxon>
        <taxon>Eurotiomycetes</taxon>
        <taxon>Eurotiomycetidae</taxon>
        <taxon>Eurotiales</taxon>
        <taxon>Aspergillaceae</taxon>
        <taxon>Penicillium</taxon>
    </lineage>
</organism>
<dbReference type="PANTHER" id="PTHR31297:SF13">
    <property type="entry name" value="PUTATIVE-RELATED"/>
    <property type="match status" value="1"/>
</dbReference>
<keyword evidence="8" id="KW-1185">Reference proteome</keyword>
<name>A0A1V6P983_PENDC</name>
<evidence type="ECO:0000313" key="8">
    <source>
        <dbReference type="Proteomes" id="UP000191522"/>
    </source>
</evidence>
<dbReference type="EMBL" id="MDYL01000015">
    <property type="protein sequence ID" value="OQD73505.1"/>
    <property type="molecule type" value="Genomic_DNA"/>
</dbReference>
<dbReference type="Pfam" id="PF00150">
    <property type="entry name" value="Cellulase"/>
    <property type="match status" value="1"/>
</dbReference>
<dbReference type="GO" id="GO:0005576">
    <property type="term" value="C:extracellular region"/>
    <property type="evidence" value="ECO:0007669"/>
    <property type="project" value="TreeGrafter"/>
</dbReference>
<keyword evidence="2 5" id="KW-0378">Hydrolase</keyword>
<evidence type="ECO:0000259" key="6">
    <source>
        <dbReference type="Pfam" id="PF00150"/>
    </source>
</evidence>
<sequence>MATGILRVKADKIVDENGSRVILRGPTLGGWMNMENSITGFPYHESQHRARMRRILGPQKYEFFFDKWLEYFFTEKDAKFLASLGLNCLRLPFNYHIFEDDMNPRVLVESGFKHLDRVVNLCAKHGIYTILDMHSVPGGDNPTRYATFRDYKDHQDRTVWLWKQIAVRYNQNPWVAGYEPLNEPRDPEHVRLLAFYKRIEKAIRAIDPNHILWLDCNTSAVEWDSEGFQTVLPNCVYAMHDSPSMGFPAGDRYTGTPEQKQHLEQECHRKVQFMREQGTPVWNRGFRPVYANPAVEIDAATINQEQYELFREQLRIYDKHKINWSIRLYKDNGLQGTIYTDPESRLSETIQPFLRRKRDCWLDKRRRQPAPEFEAALKPLVDWIDRISPSAKYTYPTTRNTEIHVMRSVFNTTLAASFVDEFVTLFSDMDKAELEELARSFHFEECVQRKGLIRILKEHARLTR</sequence>
<keyword evidence="3 5" id="KW-0326">Glycosidase</keyword>
<dbReference type="OMA" id="IHWSIWL"/>
<evidence type="ECO:0000256" key="2">
    <source>
        <dbReference type="ARBA" id="ARBA00022801"/>
    </source>
</evidence>
<evidence type="ECO:0000256" key="4">
    <source>
        <dbReference type="ARBA" id="ARBA00023316"/>
    </source>
</evidence>
<evidence type="ECO:0000256" key="5">
    <source>
        <dbReference type="RuleBase" id="RU361153"/>
    </source>
</evidence>
<dbReference type="GO" id="GO:0008422">
    <property type="term" value="F:beta-glucosidase activity"/>
    <property type="evidence" value="ECO:0007669"/>
    <property type="project" value="TreeGrafter"/>
</dbReference>
<dbReference type="SUPFAM" id="SSF51445">
    <property type="entry name" value="(Trans)glycosidases"/>
    <property type="match status" value="1"/>
</dbReference>
<accession>A0A1V6P983</accession>
<dbReference type="GO" id="GO:0071555">
    <property type="term" value="P:cell wall organization"/>
    <property type="evidence" value="ECO:0007669"/>
    <property type="project" value="UniProtKB-KW"/>
</dbReference>
<evidence type="ECO:0000256" key="1">
    <source>
        <dbReference type="ARBA" id="ARBA00005641"/>
    </source>
</evidence>
<dbReference type="Gene3D" id="3.20.20.80">
    <property type="entry name" value="Glycosidases"/>
    <property type="match status" value="1"/>
</dbReference>